<proteinExistence type="inferred from homology"/>
<evidence type="ECO:0000256" key="6">
    <source>
        <dbReference type="ARBA" id="ARBA00050038"/>
    </source>
</evidence>
<dbReference type="InterPro" id="IPR018171">
    <property type="entry name" value="Pept_tRNA_hydro_CS"/>
</dbReference>
<evidence type="ECO:0000256" key="8">
    <source>
        <dbReference type="RuleBase" id="RU004320"/>
    </source>
</evidence>
<gene>
    <name evidence="10" type="ORF">A2849_00060</name>
</gene>
<dbReference type="Proteomes" id="UP000178121">
    <property type="component" value="Unassembled WGS sequence"/>
</dbReference>
<evidence type="ECO:0000256" key="7">
    <source>
        <dbReference type="RuleBase" id="RU000673"/>
    </source>
</evidence>
<feature type="region of interest" description="Disordered" evidence="9">
    <location>
        <begin position="49"/>
        <end position="68"/>
    </location>
</feature>
<evidence type="ECO:0000313" key="10">
    <source>
        <dbReference type="EMBL" id="OHA21377.1"/>
    </source>
</evidence>
<dbReference type="PANTHER" id="PTHR17224:SF1">
    <property type="entry name" value="PEPTIDYL-TRNA HYDROLASE"/>
    <property type="match status" value="1"/>
</dbReference>
<dbReference type="EMBL" id="MHRI01000009">
    <property type="protein sequence ID" value="OHA21377.1"/>
    <property type="molecule type" value="Genomic_DNA"/>
</dbReference>
<evidence type="ECO:0000256" key="9">
    <source>
        <dbReference type="SAM" id="MobiDB-lite"/>
    </source>
</evidence>
<keyword evidence="2" id="KW-0820">tRNA-binding</keyword>
<evidence type="ECO:0000256" key="1">
    <source>
        <dbReference type="ARBA" id="ARBA00013260"/>
    </source>
</evidence>
<dbReference type="Gene3D" id="3.40.50.1470">
    <property type="entry name" value="Peptidyl-tRNA hydrolase"/>
    <property type="match status" value="1"/>
</dbReference>
<comment type="catalytic activity">
    <reaction evidence="7">
        <text>an N-acyl-L-alpha-aminoacyl-tRNA + H2O = an N-acyl-L-amino acid + a tRNA + H(+)</text>
        <dbReference type="Rhea" id="RHEA:54448"/>
        <dbReference type="Rhea" id="RHEA-COMP:10123"/>
        <dbReference type="Rhea" id="RHEA-COMP:13883"/>
        <dbReference type="ChEBI" id="CHEBI:15377"/>
        <dbReference type="ChEBI" id="CHEBI:15378"/>
        <dbReference type="ChEBI" id="CHEBI:59874"/>
        <dbReference type="ChEBI" id="CHEBI:78442"/>
        <dbReference type="ChEBI" id="CHEBI:138191"/>
        <dbReference type="EC" id="3.1.1.29"/>
    </reaction>
</comment>
<dbReference type="GO" id="GO:0004045">
    <property type="term" value="F:peptidyl-tRNA hydrolase activity"/>
    <property type="evidence" value="ECO:0007669"/>
    <property type="project" value="UniProtKB-EC"/>
</dbReference>
<evidence type="ECO:0000313" key="11">
    <source>
        <dbReference type="Proteomes" id="UP000178121"/>
    </source>
</evidence>
<dbReference type="CDD" id="cd00462">
    <property type="entry name" value="PTH"/>
    <property type="match status" value="1"/>
</dbReference>
<organism evidence="10 11">
    <name type="scientific">Candidatus Taylorbacteria bacterium RIFCSPHIGHO2_01_FULL_51_15</name>
    <dbReference type="NCBI Taxonomy" id="1802304"/>
    <lineage>
        <taxon>Bacteria</taxon>
        <taxon>Candidatus Tayloriibacteriota</taxon>
    </lineage>
</organism>
<dbReference type="GO" id="GO:0000049">
    <property type="term" value="F:tRNA binding"/>
    <property type="evidence" value="ECO:0007669"/>
    <property type="project" value="UniProtKB-KW"/>
</dbReference>
<evidence type="ECO:0000256" key="4">
    <source>
        <dbReference type="ARBA" id="ARBA00022884"/>
    </source>
</evidence>
<evidence type="ECO:0000256" key="3">
    <source>
        <dbReference type="ARBA" id="ARBA00022801"/>
    </source>
</evidence>
<dbReference type="PANTHER" id="PTHR17224">
    <property type="entry name" value="PEPTIDYL-TRNA HYDROLASE"/>
    <property type="match status" value="1"/>
</dbReference>
<dbReference type="EC" id="3.1.1.29" evidence="1 7"/>
<accession>A0A1G2MBV7</accession>
<dbReference type="NCBIfam" id="TIGR00447">
    <property type="entry name" value="pth"/>
    <property type="match status" value="1"/>
</dbReference>
<keyword evidence="3 7" id="KW-0378">Hydrolase</keyword>
<comment type="similarity">
    <text evidence="5 8">Belongs to the PTH family.</text>
</comment>
<comment type="caution">
    <text evidence="10">The sequence shown here is derived from an EMBL/GenBank/DDBJ whole genome shotgun (WGS) entry which is preliminary data.</text>
</comment>
<keyword evidence="4" id="KW-0694">RNA-binding</keyword>
<name>A0A1G2MBV7_9BACT</name>
<evidence type="ECO:0000256" key="5">
    <source>
        <dbReference type="ARBA" id="ARBA00038063"/>
    </source>
</evidence>
<protein>
    <recommendedName>
        <fullName evidence="6 7">Peptidyl-tRNA hydrolase</fullName>
        <ecNumber evidence="1 7">3.1.1.29</ecNumber>
    </recommendedName>
</protein>
<evidence type="ECO:0000256" key="2">
    <source>
        <dbReference type="ARBA" id="ARBA00022555"/>
    </source>
</evidence>
<dbReference type="SUPFAM" id="SSF53178">
    <property type="entry name" value="Peptidyl-tRNA hydrolase-like"/>
    <property type="match status" value="1"/>
</dbReference>
<dbReference type="InterPro" id="IPR001328">
    <property type="entry name" value="Pept_tRNA_hydro"/>
</dbReference>
<dbReference type="AlphaFoldDB" id="A0A1G2MBV7"/>
<dbReference type="PROSITE" id="PS01195">
    <property type="entry name" value="PEPT_TRNA_HYDROL_1"/>
    <property type="match status" value="1"/>
</dbReference>
<dbReference type="InterPro" id="IPR036416">
    <property type="entry name" value="Pept_tRNA_hydro_sf"/>
</dbReference>
<sequence length="209" mass="22931">MTFIIVGLGNPGSEYENTRHNTGAMLLDVFRRAENLGDWKEDAKRKALISEGTVTPPHSSPLKRGGGKKAQKVTLLLPQTFMNKSGDSIRGLIKSKKDAERLVVLHDDLDIPFGSFKISFNKSSGGHKGVESIIRAAKTEAFVRVRIGIASSVAAVKKSQDESAVEKTILGKFTPDQMTMLKKMFKRIAEGLTVLITEGRDKAMSKYHS</sequence>
<dbReference type="Pfam" id="PF01195">
    <property type="entry name" value="Pept_tRNA_hydro"/>
    <property type="match status" value="1"/>
</dbReference>
<reference evidence="10 11" key="1">
    <citation type="journal article" date="2016" name="Nat. Commun.">
        <title>Thousands of microbial genomes shed light on interconnected biogeochemical processes in an aquifer system.</title>
        <authorList>
            <person name="Anantharaman K."/>
            <person name="Brown C.T."/>
            <person name="Hug L.A."/>
            <person name="Sharon I."/>
            <person name="Castelle C.J."/>
            <person name="Probst A.J."/>
            <person name="Thomas B.C."/>
            <person name="Singh A."/>
            <person name="Wilkins M.J."/>
            <person name="Karaoz U."/>
            <person name="Brodie E.L."/>
            <person name="Williams K.H."/>
            <person name="Hubbard S.S."/>
            <person name="Banfield J.F."/>
        </authorList>
    </citation>
    <scope>NUCLEOTIDE SEQUENCE [LARGE SCALE GENOMIC DNA]</scope>
</reference>